<organism evidence="2 3">
    <name type="scientific">Caerostris darwini</name>
    <dbReference type="NCBI Taxonomy" id="1538125"/>
    <lineage>
        <taxon>Eukaryota</taxon>
        <taxon>Metazoa</taxon>
        <taxon>Ecdysozoa</taxon>
        <taxon>Arthropoda</taxon>
        <taxon>Chelicerata</taxon>
        <taxon>Arachnida</taxon>
        <taxon>Araneae</taxon>
        <taxon>Araneomorphae</taxon>
        <taxon>Entelegynae</taxon>
        <taxon>Araneoidea</taxon>
        <taxon>Araneidae</taxon>
        <taxon>Caerostris</taxon>
    </lineage>
</organism>
<gene>
    <name evidence="2" type="ORF">CDAR_60701</name>
</gene>
<evidence type="ECO:0000256" key="1">
    <source>
        <dbReference type="SAM" id="MobiDB-lite"/>
    </source>
</evidence>
<protein>
    <recommendedName>
        <fullName evidence="4">Ribosomal protein L32</fullName>
    </recommendedName>
</protein>
<dbReference type="EMBL" id="BPLQ01013128">
    <property type="protein sequence ID" value="GIY69964.1"/>
    <property type="molecule type" value="Genomic_DNA"/>
</dbReference>
<feature type="compositionally biased region" description="Basic residues" evidence="1">
    <location>
        <begin position="35"/>
        <end position="56"/>
    </location>
</feature>
<dbReference type="Proteomes" id="UP001054837">
    <property type="component" value="Unassembled WGS sequence"/>
</dbReference>
<sequence>MTVKRQTKPIDAPPAGPHMRPFQFFSKHFTTSVWKRRKKKAKSSRKTAFWRKKAREKRTIRERDSSRSIFFPLPTGPRALPTGRNIHHVGFALPFLWRSTRKHATPSGEIPPTTAKHPIPKKITFHHYNIF</sequence>
<accession>A0AAV4VJZ7</accession>
<name>A0AAV4VJZ7_9ARAC</name>
<keyword evidence="3" id="KW-1185">Reference proteome</keyword>
<evidence type="ECO:0008006" key="4">
    <source>
        <dbReference type="Google" id="ProtNLM"/>
    </source>
</evidence>
<feature type="region of interest" description="Disordered" evidence="1">
    <location>
        <begin position="35"/>
        <end position="63"/>
    </location>
</feature>
<evidence type="ECO:0000313" key="3">
    <source>
        <dbReference type="Proteomes" id="UP001054837"/>
    </source>
</evidence>
<evidence type="ECO:0000313" key="2">
    <source>
        <dbReference type="EMBL" id="GIY69964.1"/>
    </source>
</evidence>
<comment type="caution">
    <text evidence="2">The sequence shown here is derived from an EMBL/GenBank/DDBJ whole genome shotgun (WGS) entry which is preliminary data.</text>
</comment>
<dbReference type="AlphaFoldDB" id="A0AAV4VJZ7"/>
<reference evidence="2 3" key="1">
    <citation type="submission" date="2021-06" db="EMBL/GenBank/DDBJ databases">
        <title>Caerostris darwini draft genome.</title>
        <authorList>
            <person name="Kono N."/>
            <person name="Arakawa K."/>
        </authorList>
    </citation>
    <scope>NUCLEOTIDE SEQUENCE [LARGE SCALE GENOMIC DNA]</scope>
</reference>
<proteinExistence type="predicted"/>